<sequence>MSSARDEKVWVAEAILRYRSKREEVLPSTLFAEQPWEALLHLFIADANSKRLDGHDLARLTSTSPAIMSRWIKHLNHANLIEGDGHGEMDTVLVLNHRALDAIELFLAQMQELGEEFTVVHSGRKAADGKSV</sequence>
<dbReference type="AlphaFoldDB" id="A0A1I5TS20"/>
<proteinExistence type="predicted"/>
<organism evidence="1 2">
    <name type="scientific">Sphingomonas rubra</name>
    <dbReference type="NCBI Taxonomy" id="634430"/>
    <lineage>
        <taxon>Bacteria</taxon>
        <taxon>Pseudomonadati</taxon>
        <taxon>Pseudomonadota</taxon>
        <taxon>Alphaproteobacteria</taxon>
        <taxon>Sphingomonadales</taxon>
        <taxon>Sphingomonadaceae</taxon>
        <taxon>Sphingomonas</taxon>
    </lineage>
</organism>
<dbReference type="RefSeq" id="WP_093333815.1">
    <property type="nucleotide sequence ID" value="NZ_FOXP01000009.1"/>
</dbReference>
<name>A0A1I5TS20_9SPHN</name>
<dbReference type="OrthoDB" id="7566541at2"/>
<evidence type="ECO:0000313" key="2">
    <source>
        <dbReference type="Proteomes" id="UP000199586"/>
    </source>
</evidence>
<protein>
    <recommendedName>
        <fullName evidence="3">HTH marR-type domain-containing protein</fullName>
    </recommendedName>
</protein>
<reference evidence="1 2" key="1">
    <citation type="submission" date="2016-10" db="EMBL/GenBank/DDBJ databases">
        <authorList>
            <person name="de Groot N.N."/>
        </authorList>
    </citation>
    <scope>NUCLEOTIDE SEQUENCE [LARGE SCALE GENOMIC DNA]</scope>
    <source>
        <strain evidence="1 2">CGMCC 1.9113</strain>
    </source>
</reference>
<evidence type="ECO:0000313" key="1">
    <source>
        <dbReference type="EMBL" id="SFP85823.1"/>
    </source>
</evidence>
<keyword evidence="2" id="KW-1185">Reference proteome</keyword>
<evidence type="ECO:0008006" key="3">
    <source>
        <dbReference type="Google" id="ProtNLM"/>
    </source>
</evidence>
<accession>A0A1I5TS20</accession>
<dbReference type="EMBL" id="FOXP01000009">
    <property type="protein sequence ID" value="SFP85823.1"/>
    <property type="molecule type" value="Genomic_DNA"/>
</dbReference>
<dbReference type="Proteomes" id="UP000199586">
    <property type="component" value="Unassembled WGS sequence"/>
</dbReference>
<gene>
    <name evidence="1" type="ORF">SAMN04488241_1098</name>
</gene>